<sequence>MTLLFPALQSSGSTAAVRRPGFDNLEPRRERYLVPARGHLVLELNSGDRLEIVDPEGQQACHLTSFATDGGWDPEALGSGDPSALRVVSTSGLQSVLNGPLAATLQRRRIEPEAAATAFAVLGGMTRPGDSVCFELLRSSVVLFAAPPQAVDENFSDAPIDGPQPSDLSVYVIRSGEAGQEAAFRPPPPLAEPRLDMMVPRRSGRAYEVKAGEYIQVVDIAGRQCSDFIAFSARALDKGLERFIDSTVTRTMVGRTYPNPGLTDKFYDQDNQPLVQIIQDTCGRHDTYGLACTARVYENKGFPGHVNCSTNISEAMQPWDVASRAAWPAINYFFNTQVDAGNVIVSDEGWSLPGDYVLMKALTDLVCVSTACPDDTSPINGWNPTDVQLRIYQETEMFRKSIAFRAEPDSDAVMTKETAFHTRTSALTRDYRAAKDFWIPGSYTASGAVAEYWACRDSVTLQDMSQLGKVDVTGPGAEALMDYALPRDVRRAAVGQVVYSPMCRSTGAMFDDGTLFRLSPEGFRWMAGDAQAAAWLRELAASLELDVQIRTATSSLCNLAVQGPRSRDVLSSLIWTGEGHPRLDELKWFRFLVGRIGDFNGPAVLVSRSGFTGELGYEVFTAPEDAPAVWDAIMEAGQPHGLVPMGLDALDLLRIEAALPVAGHEFDDSIDPFEAGVGFAVPLKSKDRDFVGREALLRNASAQRNQLIGLVVSGQDCPRHGDPVFRGRTQVGVVTSACRSPHLGHPIAMARVAVEAAIAERDQADFEIGQLDGQLKRLAVKQVPLPFYDPQKLRPRA</sequence>
<dbReference type="InterPro" id="IPR028896">
    <property type="entry name" value="GcvT/YgfZ/DmdA"/>
</dbReference>
<accession>A0A545T5K1</accession>
<dbReference type="Gene3D" id="3.30.1360.120">
    <property type="entry name" value="Probable tRNA modification gtpase trme, domain 1"/>
    <property type="match status" value="1"/>
</dbReference>
<evidence type="ECO:0000259" key="1">
    <source>
        <dbReference type="Pfam" id="PF01571"/>
    </source>
</evidence>
<dbReference type="AlphaFoldDB" id="A0A545T5K1"/>
<dbReference type="EMBL" id="VHSH01000012">
    <property type="protein sequence ID" value="TQV72527.1"/>
    <property type="molecule type" value="Genomic_DNA"/>
</dbReference>
<evidence type="ECO:0000313" key="5">
    <source>
        <dbReference type="Proteomes" id="UP000315252"/>
    </source>
</evidence>
<protein>
    <submittedName>
        <fullName evidence="4">DUF1989 domain-containing protein</fullName>
    </submittedName>
</protein>
<organism evidence="4 5">
    <name type="scientific">Denitrobaculum tricleocarpae</name>
    <dbReference type="NCBI Taxonomy" id="2591009"/>
    <lineage>
        <taxon>Bacteria</taxon>
        <taxon>Pseudomonadati</taxon>
        <taxon>Pseudomonadota</taxon>
        <taxon>Alphaproteobacteria</taxon>
        <taxon>Rhodospirillales</taxon>
        <taxon>Rhodospirillaceae</taxon>
        <taxon>Denitrobaculum</taxon>
    </lineage>
</organism>
<dbReference type="InterPro" id="IPR027266">
    <property type="entry name" value="TrmE/GcvT-like"/>
</dbReference>
<dbReference type="Pfam" id="PF08669">
    <property type="entry name" value="GCV_T_C"/>
    <property type="match status" value="1"/>
</dbReference>
<dbReference type="InterPro" id="IPR006222">
    <property type="entry name" value="GCVT_N"/>
</dbReference>
<dbReference type="InterPro" id="IPR018959">
    <property type="entry name" value="DUF1989"/>
</dbReference>
<dbReference type="OrthoDB" id="9772660at2"/>
<dbReference type="SUPFAM" id="SSF103025">
    <property type="entry name" value="Folate-binding domain"/>
    <property type="match status" value="1"/>
</dbReference>
<dbReference type="SUPFAM" id="SSF101790">
    <property type="entry name" value="Aminomethyltransferase beta-barrel domain"/>
    <property type="match status" value="1"/>
</dbReference>
<evidence type="ECO:0000313" key="4">
    <source>
        <dbReference type="EMBL" id="TQV72527.1"/>
    </source>
</evidence>
<dbReference type="InterPro" id="IPR029043">
    <property type="entry name" value="GcvT/YgfZ_C"/>
</dbReference>
<feature type="domain" description="Aminomethyltransferase C-terminal" evidence="2">
    <location>
        <begin position="706"/>
        <end position="789"/>
    </location>
</feature>
<dbReference type="Proteomes" id="UP000315252">
    <property type="component" value="Unassembled WGS sequence"/>
</dbReference>
<evidence type="ECO:0000259" key="3">
    <source>
        <dbReference type="Pfam" id="PF09347"/>
    </source>
</evidence>
<dbReference type="PANTHER" id="PTHR43757:SF2">
    <property type="entry name" value="AMINOMETHYLTRANSFERASE, MITOCHONDRIAL"/>
    <property type="match status" value="1"/>
</dbReference>
<dbReference type="Pfam" id="PF09347">
    <property type="entry name" value="DUF1989"/>
    <property type="match status" value="1"/>
</dbReference>
<name>A0A545T5K1_9PROT</name>
<dbReference type="PANTHER" id="PTHR43757">
    <property type="entry name" value="AMINOMETHYLTRANSFERASE"/>
    <property type="match status" value="1"/>
</dbReference>
<comment type="caution">
    <text evidence="4">The sequence shown here is derived from an EMBL/GenBank/DDBJ whole genome shotgun (WGS) entry which is preliminary data.</text>
</comment>
<keyword evidence="5" id="KW-1185">Reference proteome</keyword>
<gene>
    <name evidence="4" type="ORF">FKG95_26025</name>
</gene>
<dbReference type="GO" id="GO:0005829">
    <property type="term" value="C:cytosol"/>
    <property type="evidence" value="ECO:0007669"/>
    <property type="project" value="TreeGrafter"/>
</dbReference>
<dbReference type="Pfam" id="PF01571">
    <property type="entry name" value="GCV_T"/>
    <property type="match status" value="1"/>
</dbReference>
<evidence type="ECO:0000259" key="2">
    <source>
        <dbReference type="Pfam" id="PF08669"/>
    </source>
</evidence>
<feature type="domain" description="GCVT N-terminal" evidence="1">
    <location>
        <begin position="431"/>
        <end position="684"/>
    </location>
</feature>
<proteinExistence type="predicted"/>
<dbReference type="RefSeq" id="WP_142899374.1">
    <property type="nucleotide sequence ID" value="NZ_ML660063.1"/>
</dbReference>
<dbReference type="InterPro" id="IPR013977">
    <property type="entry name" value="GcvT_C"/>
</dbReference>
<feature type="domain" description="DUF1989" evidence="3">
    <location>
        <begin position="199"/>
        <end position="366"/>
    </location>
</feature>
<reference evidence="4 5" key="1">
    <citation type="submission" date="2019-06" db="EMBL/GenBank/DDBJ databases">
        <title>Whole genome sequence for Rhodospirillaceae sp. R148.</title>
        <authorList>
            <person name="Wang G."/>
        </authorList>
    </citation>
    <scope>NUCLEOTIDE SEQUENCE [LARGE SCALE GENOMIC DNA]</scope>
    <source>
        <strain evidence="4 5">R148</strain>
    </source>
</reference>